<name>A0ABT4HLR5_MYCIR</name>
<accession>A0ABT4HLR5</accession>
<organism evidence="2 3">
    <name type="scientific">Mycolicibacterium iranicum</name>
    <name type="common">Mycobacterium iranicum</name>
    <dbReference type="NCBI Taxonomy" id="912594"/>
    <lineage>
        <taxon>Bacteria</taxon>
        <taxon>Bacillati</taxon>
        <taxon>Actinomycetota</taxon>
        <taxon>Actinomycetes</taxon>
        <taxon>Mycobacteriales</taxon>
        <taxon>Mycobacteriaceae</taxon>
        <taxon>Mycolicibacterium</taxon>
    </lineage>
</organism>
<keyword evidence="1" id="KW-1133">Transmembrane helix</keyword>
<protein>
    <submittedName>
        <fullName evidence="2">Uncharacterized protein</fullName>
    </submittedName>
</protein>
<reference evidence="2" key="1">
    <citation type="submission" date="2022-12" db="EMBL/GenBank/DDBJ databases">
        <title>Whole genome sequence of Mycolicibacterium iranicum strain SBH312.</title>
        <authorList>
            <person name="Jani J."/>
            <person name="Arifin Mustapha Z."/>
            <person name="Ahmed K."/>
            <person name="Kai Ling C."/>
        </authorList>
    </citation>
    <scope>NUCLEOTIDE SEQUENCE</scope>
    <source>
        <strain evidence="2">SBH312</strain>
    </source>
</reference>
<dbReference type="RefSeq" id="WP_162562175.1">
    <property type="nucleotide sequence ID" value="NZ_JAPQYE010000014.1"/>
</dbReference>
<feature type="transmembrane region" description="Helical" evidence="1">
    <location>
        <begin position="7"/>
        <end position="29"/>
    </location>
</feature>
<dbReference type="Proteomes" id="UP001084650">
    <property type="component" value="Unassembled WGS sequence"/>
</dbReference>
<keyword evidence="3" id="KW-1185">Reference proteome</keyword>
<keyword evidence="1" id="KW-0472">Membrane</keyword>
<keyword evidence="1" id="KW-0812">Transmembrane</keyword>
<sequence length="69" mass="7731">MTYQLKMVMFASALVVVVSGAVLGSWLYLEFEHSKDRQELVDCIRTKTVAEAREPAMQVIEAGILECQP</sequence>
<evidence type="ECO:0000313" key="3">
    <source>
        <dbReference type="Proteomes" id="UP001084650"/>
    </source>
</evidence>
<evidence type="ECO:0000256" key="1">
    <source>
        <dbReference type="SAM" id="Phobius"/>
    </source>
</evidence>
<gene>
    <name evidence="2" type="ORF">OY187_24085</name>
</gene>
<dbReference type="EMBL" id="JAPQYE010000014">
    <property type="protein sequence ID" value="MCZ0731140.1"/>
    <property type="molecule type" value="Genomic_DNA"/>
</dbReference>
<comment type="caution">
    <text evidence="2">The sequence shown here is derived from an EMBL/GenBank/DDBJ whole genome shotgun (WGS) entry which is preliminary data.</text>
</comment>
<evidence type="ECO:0000313" key="2">
    <source>
        <dbReference type="EMBL" id="MCZ0731140.1"/>
    </source>
</evidence>
<proteinExistence type="predicted"/>